<evidence type="ECO:0000313" key="4">
    <source>
        <dbReference type="Proteomes" id="UP000009376"/>
    </source>
</evidence>
<organism evidence="3 4">
    <name type="scientific">Candidatus Parvarchaeum acidophilus ARMAN-5</name>
    <dbReference type="NCBI Taxonomy" id="662762"/>
    <lineage>
        <taxon>Archaea</taxon>
        <taxon>Candidatus Parvarchaeota</taxon>
        <taxon>Candidatus Parvarchaeum</taxon>
    </lineage>
</organism>
<feature type="domain" description="DUF2341" evidence="2">
    <location>
        <begin position="152"/>
        <end position="202"/>
    </location>
</feature>
<sequence>MDKKGQMITIFFSFFLIIMIITLISIESSNLSTNKNVNSLVQSFTIPKIQYYSYLNILSHANSITLSNQTISTLNSTLNNIYNSYFNNLNVSTNLLNTTNFFIQLPSKPSHILSYVPVTFSNLQNTPTLSPFQQMVNASYAVYGNYSNSELSNVEFFYFNGTVIPSWLESYNANGAMWWIKIGSIPASSSITVYMGFAPKTTNLLNTVNDGEAPQLSSTYGEYDDGASVFNAYSNFAGTTLPSTFTSYVGSNAALSVSNGLHLTVNNDGCTDTWAGVVYNNPINSANSIVETYSSGIRGPGPEDVGIYTANSDTTGGYAGVADTWGWGYGTISGGYGNIGNPFDISSGTGIASIYWIGQGNEGIGWNYDFVSSTDGSETWSSSLYPSIQTGQCSPGANMEYYWFRVRAYPPNGVMPKVLFSSTIAT</sequence>
<keyword evidence="1" id="KW-1133">Transmembrane helix</keyword>
<feature type="transmembrane region" description="Helical" evidence="1">
    <location>
        <begin position="7"/>
        <end position="26"/>
    </location>
</feature>
<name>D6GWE6_PARA5</name>
<gene>
    <name evidence="3" type="ORF">BJBARM5_0828</name>
</gene>
<evidence type="ECO:0000259" key="2">
    <source>
        <dbReference type="Pfam" id="PF10102"/>
    </source>
</evidence>
<dbReference type="InterPro" id="IPR018765">
    <property type="entry name" value="DUF2341"/>
</dbReference>
<reference evidence="3 4" key="1">
    <citation type="journal article" date="2010" name="Proc. Natl. Acad. Sci. U.S.A.">
        <title>Enigmatic, ultrasmall, uncultivated Archaea.</title>
        <authorList>
            <person name="Baker B.J."/>
            <person name="Comolli L.R."/>
            <person name="Dick G.J."/>
            <person name="Hauser L.J."/>
            <person name="Hyatt D."/>
            <person name="Dill B.D."/>
            <person name="Land M.L."/>
            <person name="Verberkmoes N.C."/>
            <person name="Hettich R.L."/>
            <person name="Banfield J.F."/>
        </authorList>
    </citation>
    <scope>NUCLEOTIDE SEQUENCE [LARGE SCALE GENOMIC DNA]</scope>
</reference>
<dbReference type="Pfam" id="PF10102">
    <property type="entry name" value="DUF2341"/>
    <property type="match status" value="1"/>
</dbReference>
<dbReference type="AlphaFoldDB" id="D6GWE6"/>
<protein>
    <recommendedName>
        <fullName evidence="2">DUF2341 domain-containing protein</fullName>
    </recommendedName>
</protein>
<keyword evidence="1" id="KW-0812">Transmembrane</keyword>
<evidence type="ECO:0000313" key="3">
    <source>
        <dbReference type="EMBL" id="EFD92462.1"/>
    </source>
</evidence>
<dbReference type="Proteomes" id="UP000009376">
    <property type="component" value="Unassembled WGS sequence"/>
</dbReference>
<dbReference type="EMBL" id="GG745592">
    <property type="protein sequence ID" value="EFD92462.1"/>
    <property type="molecule type" value="Genomic_DNA"/>
</dbReference>
<evidence type="ECO:0000256" key="1">
    <source>
        <dbReference type="SAM" id="Phobius"/>
    </source>
</evidence>
<accession>D6GWE6</accession>
<keyword evidence="1" id="KW-0472">Membrane</keyword>
<proteinExistence type="predicted"/>